<dbReference type="SUPFAM" id="SSF53335">
    <property type="entry name" value="S-adenosyl-L-methionine-dependent methyltransferases"/>
    <property type="match status" value="1"/>
</dbReference>
<dbReference type="Proteomes" id="UP001241988">
    <property type="component" value="Unassembled WGS sequence"/>
</dbReference>
<evidence type="ECO:0000313" key="3">
    <source>
        <dbReference type="Proteomes" id="UP001241988"/>
    </source>
</evidence>
<dbReference type="PANTHER" id="PTHR13369:SF3">
    <property type="entry name" value="METHYLTRANSFERASE DOMAIN-CONTAINING PROTEIN"/>
    <property type="match status" value="1"/>
</dbReference>
<dbReference type="InterPro" id="IPR025714">
    <property type="entry name" value="Methyltranfer_dom"/>
</dbReference>
<protein>
    <submittedName>
        <fullName evidence="2">SAM-dependent methyltransferase</fullName>
    </submittedName>
</protein>
<dbReference type="Gene3D" id="3.40.50.150">
    <property type="entry name" value="Vaccinia Virus protein VP39"/>
    <property type="match status" value="1"/>
</dbReference>
<dbReference type="EMBL" id="JAUSWB010000006">
    <property type="protein sequence ID" value="MDQ0429678.1"/>
    <property type="molecule type" value="Genomic_DNA"/>
</dbReference>
<proteinExistence type="predicted"/>
<evidence type="ECO:0000259" key="1">
    <source>
        <dbReference type="Pfam" id="PF13679"/>
    </source>
</evidence>
<organism evidence="2 3">
    <name type="scientific">Planomicrobium stackebrandtii</name>
    <dbReference type="NCBI Taxonomy" id="253160"/>
    <lineage>
        <taxon>Bacteria</taxon>
        <taxon>Bacillati</taxon>
        <taxon>Bacillota</taxon>
        <taxon>Bacilli</taxon>
        <taxon>Bacillales</taxon>
        <taxon>Caryophanaceae</taxon>
        <taxon>Planomicrobium</taxon>
    </lineage>
</organism>
<dbReference type="RefSeq" id="WP_308787736.1">
    <property type="nucleotide sequence ID" value="NZ_JAUSWB010000006.1"/>
</dbReference>
<dbReference type="Pfam" id="PF13679">
    <property type="entry name" value="Methyltransf_32"/>
    <property type="match status" value="1"/>
</dbReference>
<evidence type="ECO:0000313" key="2">
    <source>
        <dbReference type="EMBL" id="MDQ0429678.1"/>
    </source>
</evidence>
<name>A0ABU0GWD6_9BACL</name>
<dbReference type="GO" id="GO:0032259">
    <property type="term" value="P:methylation"/>
    <property type="evidence" value="ECO:0007669"/>
    <property type="project" value="UniProtKB-KW"/>
</dbReference>
<sequence>MDLQTMQDQLTERLLQQQLVSATISQPRLKSNDIKRIKLKPVEIKKEYLIQFEYQHEHVLKHENLPVEEAARKLALLFTDFRQALFQLTDEKVQIQLSKKFKVIWKAEPTGEKKAELSHNRKKQYLLEDGIPYPFLVRLGVQSPDGKVKKQKYDKFRQINRFIEFIDDALAYLPQDRTVRILDFGSGKSYLTFALYHYLRIEKGLDLRVTGLDLKKEVIAECQQIAQDLHYEQLEFLVGDINDYNDESAVDMVVTLHACDTATDMALARAVKWDAKVILSVPCCQHELNSQIDAPELGIMLQHGLIKERFSALATDSIRAELLSLVGYETQLMEFIDMEHTPKNILIRAYKTNRKPAAGQFESYRQFTALLSAAPFLENELKEYL</sequence>
<gene>
    <name evidence="2" type="ORF">QOZ98_002506</name>
</gene>
<dbReference type="PANTHER" id="PTHR13369">
    <property type="match status" value="1"/>
</dbReference>
<dbReference type="GO" id="GO:0008168">
    <property type="term" value="F:methyltransferase activity"/>
    <property type="evidence" value="ECO:0007669"/>
    <property type="project" value="UniProtKB-KW"/>
</dbReference>
<keyword evidence="2" id="KW-0489">Methyltransferase</keyword>
<dbReference type="InterPro" id="IPR029063">
    <property type="entry name" value="SAM-dependent_MTases_sf"/>
</dbReference>
<reference evidence="2 3" key="1">
    <citation type="submission" date="2023-07" db="EMBL/GenBank/DDBJ databases">
        <title>Genomic Encyclopedia of Type Strains, Phase IV (KMG-IV): sequencing the most valuable type-strain genomes for metagenomic binning, comparative biology and taxonomic classification.</title>
        <authorList>
            <person name="Goeker M."/>
        </authorList>
    </citation>
    <scope>NUCLEOTIDE SEQUENCE [LARGE SCALE GENOMIC DNA]</scope>
    <source>
        <strain evidence="2 3">DSM 16419</strain>
    </source>
</reference>
<keyword evidence="3" id="KW-1185">Reference proteome</keyword>
<accession>A0ABU0GWD6</accession>
<dbReference type="CDD" id="cd02440">
    <property type="entry name" value="AdoMet_MTases"/>
    <property type="match status" value="1"/>
</dbReference>
<keyword evidence="2" id="KW-0808">Transferase</keyword>
<feature type="domain" description="Methyltransferase" evidence="1">
    <location>
        <begin position="154"/>
        <end position="291"/>
    </location>
</feature>
<comment type="caution">
    <text evidence="2">The sequence shown here is derived from an EMBL/GenBank/DDBJ whole genome shotgun (WGS) entry which is preliminary data.</text>
</comment>